<comment type="caution">
    <text evidence="1">The sequence shown here is derived from an EMBL/GenBank/DDBJ whole genome shotgun (WGS) entry which is preliminary data.</text>
</comment>
<reference evidence="1 2" key="1">
    <citation type="journal article" date="2015" name="Nature">
        <title>rRNA introns, odd ribosomes, and small enigmatic genomes across a large radiation of phyla.</title>
        <authorList>
            <person name="Brown C.T."/>
            <person name="Hug L.A."/>
            <person name="Thomas B.C."/>
            <person name="Sharon I."/>
            <person name="Castelle C.J."/>
            <person name="Singh A."/>
            <person name="Wilkins M.J."/>
            <person name="Williams K.H."/>
            <person name="Banfield J.F."/>
        </authorList>
    </citation>
    <scope>NUCLEOTIDE SEQUENCE [LARGE SCALE GENOMIC DNA]</scope>
</reference>
<name>A0A0G1BLA6_9BACT</name>
<gene>
    <name evidence="1" type="ORF">UV09_C0009G0020</name>
</gene>
<dbReference type="GO" id="GO:0006261">
    <property type="term" value="P:DNA-templated DNA replication"/>
    <property type="evidence" value="ECO:0007669"/>
    <property type="project" value="TreeGrafter"/>
</dbReference>
<accession>A0A0G1BLA6</accession>
<dbReference type="Pfam" id="PF13177">
    <property type="entry name" value="DNA_pol3_delta2"/>
    <property type="match status" value="1"/>
</dbReference>
<dbReference type="Gene3D" id="3.40.50.300">
    <property type="entry name" value="P-loop containing nucleotide triphosphate hydrolases"/>
    <property type="match status" value="1"/>
</dbReference>
<evidence type="ECO:0000313" key="1">
    <source>
        <dbReference type="EMBL" id="KKS47081.1"/>
    </source>
</evidence>
<organism evidence="1 2">
    <name type="scientific">Candidatus Gottesmanbacteria bacterium GW2011_GWA2_42_18</name>
    <dbReference type="NCBI Taxonomy" id="1618442"/>
    <lineage>
        <taxon>Bacteria</taxon>
        <taxon>Candidatus Gottesmaniibacteriota</taxon>
    </lineage>
</organism>
<sequence>MKTYLILSNSPNFSQEKINGFKKKYAVADVDTFPIKAETSIGIAQVRQTLANMKNRPLSGETKMLIIEGIDHATVEAQNALLKILEEAPESTVIVMTARNDNQILPTVLSRSQIIRDKKGETPVSNYLPEENLAEIMSASAGQRLELSENWIKTREDALVFLDKLTATLEKQLMSTQKGHVLIANSIRRSLQARKFLEGNVNYKLVIDILLLGFPQS</sequence>
<dbReference type="InterPro" id="IPR050238">
    <property type="entry name" value="DNA_Rep/Repair_Clamp_Loader"/>
</dbReference>
<dbReference type="PANTHER" id="PTHR11669:SF8">
    <property type="entry name" value="DNA POLYMERASE III SUBUNIT DELTA"/>
    <property type="match status" value="1"/>
</dbReference>
<evidence type="ECO:0000313" key="2">
    <source>
        <dbReference type="Proteomes" id="UP000034320"/>
    </source>
</evidence>
<dbReference type="InterPro" id="IPR027417">
    <property type="entry name" value="P-loop_NTPase"/>
</dbReference>
<dbReference type="EMBL" id="LCDD01000009">
    <property type="protein sequence ID" value="KKS47081.1"/>
    <property type="molecule type" value="Genomic_DNA"/>
</dbReference>
<dbReference type="AlphaFoldDB" id="A0A0G1BLA6"/>
<dbReference type="Proteomes" id="UP000034320">
    <property type="component" value="Unassembled WGS sequence"/>
</dbReference>
<dbReference type="SUPFAM" id="SSF52540">
    <property type="entry name" value="P-loop containing nucleoside triphosphate hydrolases"/>
    <property type="match status" value="1"/>
</dbReference>
<proteinExistence type="predicted"/>
<dbReference type="PANTHER" id="PTHR11669">
    <property type="entry name" value="REPLICATION FACTOR C / DNA POLYMERASE III GAMMA-TAU SUBUNIT"/>
    <property type="match status" value="1"/>
</dbReference>
<protein>
    <submittedName>
        <fullName evidence="1">Polymerase III, delta prime subunit protein</fullName>
    </submittedName>
</protein>